<sequence length="123" mass="14269">MDPVPVKVKTIFSSSSADLSSKVILVKSEPSMRRYLRHMNSSSLNVIMCLVYVTWRSLRHRKFGSLARMFRSSWFSWVLLRVTLASLLLSPFVMTGKRFPVIVIPLMLRLSRILGRCRRKEPI</sequence>
<reference evidence="2" key="3">
    <citation type="submission" date="2015-04" db="UniProtKB">
        <authorList>
            <consortium name="EnsemblPlants"/>
        </authorList>
    </citation>
    <scope>IDENTIFICATION</scope>
</reference>
<organism evidence="2 3">
    <name type="scientific">Leersia perrieri</name>
    <dbReference type="NCBI Taxonomy" id="77586"/>
    <lineage>
        <taxon>Eukaryota</taxon>
        <taxon>Viridiplantae</taxon>
        <taxon>Streptophyta</taxon>
        <taxon>Embryophyta</taxon>
        <taxon>Tracheophyta</taxon>
        <taxon>Spermatophyta</taxon>
        <taxon>Magnoliopsida</taxon>
        <taxon>Liliopsida</taxon>
        <taxon>Poales</taxon>
        <taxon>Poaceae</taxon>
        <taxon>BOP clade</taxon>
        <taxon>Oryzoideae</taxon>
        <taxon>Oryzeae</taxon>
        <taxon>Oryzinae</taxon>
        <taxon>Leersia</taxon>
    </lineage>
</organism>
<dbReference type="HOGENOM" id="CLU_143135_0_0_1"/>
<feature type="transmembrane region" description="Helical" evidence="1">
    <location>
        <begin position="35"/>
        <end position="53"/>
    </location>
</feature>
<reference evidence="2 3" key="1">
    <citation type="submission" date="2012-08" db="EMBL/GenBank/DDBJ databases">
        <title>Oryza genome evolution.</title>
        <authorList>
            <person name="Wing R.A."/>
        </authorList>
    </citation>
    <scope>NUCLEOTIDE SEQUENCE</scope>
</reference>
<keyword evidence="1" id="KW-1133">Transmembrane helix</keyword>
<dbReference type="Gramene" id="LPERR07G14110.1">
    <property type="protein sequence ID" value="LPERR07G14110.1"/>
    <property type="gene ID" value="LPERR07G14110"/>
</dbReference>
<keyword evidence="3" id="KW-1185">Reference proteome</keyword>
<evidence type="ECO:0000256" key="1">
    <source>
        <dbReference type="SAM" id="Phobius"/>
    </source>
</evidence>
<dbReference type="AlphaFoldDB" id="A0A0D9WZL7"/>
<keyword evidence="1" id="KW-0472">Membrane</keyword>
<accession>A0A0D9WZL7</accession>
<dbReference type="EnsemblPlants" id="LPERR07G14110.1">
    <property type="protein sequence ID" value="LPERR07G14110.1"/>
    <property type="gene ID" value="LPERR07G14110"/>
</dbReference>
<feature type="transmembrane region" description="Helical" evidence="1">
    <location>
        <begin position="74"/>
        <end position="93"/>
    </location>
</feature>
<reference evidence="3" key="2">
    <citation type="submission" date="2013-12" db="EMBL/GenBank/DDBJ databases">
        <authorList>
            <person name="Yu Y."/>
            <person name="Lee S."/>
            <person name="de Baynast K."/>
            <person name="Wissotski M."/>
            <person name="Liu L."/>
            <person name="Talag J."/>
            <person name="Goicoechea J."/>
            <person name="Angelova A."/>
            <person name="Jetty R."/>
            <person name="Kudrna D."/>
            <person name="Golser W."/>
            <person name="Rivera L."/>
            <person name="Zhang J."/>
            <person name="Wing R."/>
        </authorList>
    </citation>
    <scope>NUCLEOTIDE SEQUENCE</scope>
</reference>
<dbReference type="Proteomes" id="UP000032180">
    <property type="component" value="Chromosome 7"/>
</dbReference>
<keyword evidence="1" id="KW-0812">Transmembrane</keyword>
<name>A0A0D9WZL7_9ORYZ</name>
<proteinExistence type="predicted"/>
<evidence type="ECO:0000313" key="3">
    <source>
        <dbReference type="Proteomes" id="UP000032180"/>
    </source>
</evidence>
<evidence type="ECO:0000313" key="2">
    <source>
        <dbReference type="EnsemblPlants" id="LPERR07G14110.1"/>
    </source>
</evidence>
<protein>
    <submittedName>
        <fullName evidence="2">Uncharacterized protein</fullName>
    </submittedName>
</protein>